<evidence type="ECO:0000256" key="1">
    <source>
        <dbReference type="SAM" id="Coils"/>
    </source>
</evidence>
<reference evidence="2 3" key="1">
    <citation type="submission" date="2018-01" db="EMBL/GenBank/DDBJ databases">
        <title>Genome sequence of the PGP bacterium Paenibacillus illinoisensis E3.</title>
        <authorList>
            <person name="Rolli E."/>
            <person name="Marasco R."/>
            <person name="Bessem C."/>
            <person name="Michoud G."/>
            <person name="Gaiarsa S."/>
            <person name="Borin S."/>
            <person name="Daffonchio D."/>
        </authorList>
    </citation>
    <scope>NUCLEOTIDE SEQUENCE [LARGE SCALE GENOMIC DNA]</scope>
    <source>
        <strain evidence="2 3">E3</strain>
    </source>
</reference>
<dbReference type="EMBL" id="PRLG01000020">
    <property type="protein sequence ID" value="PYY28265.1"/>
    <property type="molecule type" value="Genomic_DNA"/>
</dbReference>
<proteinExistence type="predicted"/>
<feature type="coiled-coil region" evidence="1">
    <location>
        <begin position="130"/>
        <end position="164"/>
    </location>
</feature>
<evidence type="ECO:0000313" key="2">
    <source>
        <dbReference type="EMBL" id="PYY28265.1"/>
    </source>
</evidence>
<organism evidence="2 3">
    <name type="scientific">Paenibacillus illinoisensis</name>
    <dbReference type="NCBI Taxonomy" id="59845"/>
    <lineage>
        <taxon>Bacteria</taxon>
        <taxon>Bacillati</taxon>
        <taxon>Bacillota</taxon>
        <taxon>Bacilli</taxon>
        <taxon>Bacillales</taxon>
        <taxon>Paenibacillaceae</taxon>
        <taxon>Paenibacillus</taxon>
    </lineage>
</organism>
<evidence type="ECO:0000313" key="3">
    <source>
        <dbReference type="Proteomes" id="UP000247459"/>
    </source>
</evidence>
<accession>A0A2W0CIW8</accession>
<protein>
    <submittedName>
        <fullName evidence="2">Uncharacterized protein</fullName>
    </submittedName>
</protein>
<name>A0A2W0CIW8_9BACL</name>
<sequence>MKAKVIGLVKKKQYYMGCNKQLVSWSPFTITNENEINELAYDKKNIDRGKLSFKWSDHEEVTLSERCHFAKLLEVNDDIVLGAQTYIINKVKYIEDGSVIYYVEIEIDDEKSKKEAEIQLALREAYLKGVATWEKHVNELQVKCDELKLENYEMKNKKKADEQKRNRFLIWKNKRGMKLSHE</sequence>
<gene>
    <name evidence="2" type="ORF">PIL02S_03411</name>
</gene>
<dbReference type="RefSeq" id="WP_110820921.1">
    <property type="nucleotide sequence ID" value="NZ_PRLG01000020.1"/>
</dbReference>
<dbReference type="Proteomes" id="UP000247459">
    <property type="component" value="Unassembled WGS sequence"/>
</dbReference>
<keyword evidence="1" id="KW-0175">Coiled coil</keyword>
<dbReference type="AlphaFoldDB" id="A0A2W0CIW8"/>
<comment type="caution">
    <text evidence="2">The sequence shown here is derived from an EMBL/GenBank/DDBJ whole genome shotgun (WGS) entry which is preliminary data.</text>
</comment>